<dbReference type="Gene3D" id="3.40.1580.10">
    <property type="entry name" value="SMI1/KNR4-like"/>
    <property type="match status" value="1"/>
</dbReference>
<dbReference type="EMBL" id="CP071091">
    <property type="protein sequence ID" value="QSQ14919.1"/>
    <property type="molecule type" value="Genomic_DNA"/>
</dbReference>
<evidence type="ECO:0000259" key="1">
    <source>
        <dbReference type="SMART" id="SM00860"/>
    </source>
</evidence>
<evidence type="ECO:0000313" key="3">
    <source>
        <dbReference type="Proteomes" id="UP000663090"/>
    </source>
</evidence>
<reference evidence="2 3" key="1">
    <citation type="submission" date="2021-02" db="EMBL/GenBank/DDBJ databases">
        <title>De Novo genome assembly of isolated myxobacteria.</title>
        <authorList>
            <person name="Stevens D.C."/>
        </authorList>
    </citation>
    <scope>NUCLEOTIDE SEQUENCE [LARGE SCALE GENOMIC DNA]</scope>
    <source>
        <strain evidence="2 3">SCHIC003</strain>
    </source>
</reference>
<keyword evidence="3" id="KW-1185">Reference proteome</keyword>
<organism evidence="2 3">
    <name type="scientific">Myxococcus landrumensis</name>
    <dbReference type="NCBI Taxonomy" id="2813577"/>
    <lineage>
        <taxon>Bacteria</taxon>
        <taxon>Pseudomonadati</taxon>
        <taxon>Myxococcota</taxon>
        <taxon>Myxococcia</taxon>
        <taxon>Myxococcales</taxon>
        <taxon>Cystobacterineae</taxon>
        <taxon>Myxococcaceae</taxon>
        <taxon>Myxococcus</taxon>
    </lineage>
</organism>
<proteinExistence type="predicted"/>
<dbReference type="InterPro" id="IPR018958">
    <property type="entry name" value="Knr4/Smi1-like_dom"/>
</dbReference>
<dbReference type="Proteomes" id="UP000663090">
    <property type="component" value="Chromosome"/>
</dbReference>
<accession>A0ABX7N958</accession>
<feature type="domain" description="Knr4/Smi1-like" evidence="1">
    <location>
        <begin position="19"/>
        <end position="157"/>
    </location>
</feature>
<dbReference type="RefSeq" id="WP_206716669.1">
    <property type="nucleotide sequence ID" value="NZ_CP071091.1"/>
</dbReference>
<dbReference type="InterPro" id="IPR037883">
    <property type="entry name" value="Knr4/Smi1-like_sf"/>
</dbReference>
<evidence type="ECO:0000313" key="2">
    <source>
        <dbReference type="EMBL" id="QSQ14919.1"/>
    </source>
</evidence>
<dbReference type="Pfam" id="PF09346">
    <property type="entry name" value="SMI1_KNR4"/>
    <property type="match status" value="1"/>
</dbReference>
<sequence length="186" mass="19774">MLGATQLPVLEVKGPQRFTAPEELLDAAEKALGVSLPGSYREFARRYGFGEVGGMFTVHVPVPAGAQPGCAGLVGLSREIAGELVEDVDRQALDLRPDGTPELVRRLVPFGTSSNGDVMAWDPAAVSGPGELWIYLVSPRSGGVWRAAPNMAVFLAKAREPGVGGMMDRMRTQLPATFVPRPFTNG</sequence>
<name>A0ABX7N958_9BACT</name>
<gene>
    <name evidence="2" type="ORF">JY572_02205</name>
</gene>
<dbReference type="SUPFAM" id="SSF160631">
    <property type="entry name" value="SMI1/KNR4-like"/>
    <property type="match status" value="1"/>
</dbReference>
<protein>
    <submittedName>
        <fullName evidence="2">SMI1/KNR4 family protein</fullName>
    </submittedName>
</protein>
<dbReference type="SMART" id="SM00860">
    <property type="entry name" value="SMI1_KNR4"/>
    <property type="match status" value="1"/>
</dbReference>